<comment type="similarity">
    <text evidence="1 3">Belongs to the TPP enzyme family.</text>
</comment>
<keyword evidence="7" id="KW-0808">Transferase</keyword>
<dbReference type="Proteomes" id="UP001237448">
    <property type="component" value="Unassembled WGS sequence"/>
</dbReference>
<evidence type="ECO:0000256" key="1">
    <source>
        <dbReference type="ARBA" id="ARBA00007812"/>
    </source>
</evidence>
<organism evidence="7 8">
    <name type="scientific">Labrys monachus</name>
    <dbReference type="NCBI Taxonomy" id="217067"/>
    <lineage>
        <taxon>Bacteria</taxon>
        <taxon>Pseudomonadati</taxon>
        <taxon>Pseudomonadota</taxon>
        <taxon>Alphaproteobacteria</taxon>
        <taxon>Hyphomicrobiales</taxon>
        <taxon>Xanthobacteraceae</taxon>
        <taxon>Labrys</taxon>
    </lineage>
</organism>
<dbReference type="Gene3D" id="3.40.50.1220">
    <property type="entry name" value="TPP-binding domain"/>
    <property type="match status" value="1"/>
</dbReference>
<feature type="domain" description="Thiamine pyrophosphate enzyme central" evidence="4">
    <location>
        <begin position="205"/>
        <end position="343"/>
    </location>
</feature>
<evidence type="ECO:0000256" key="2">
    <source>
        <dbReference type="ARBA" id="ARBA00023052"/>
    </source>
</evidence>
<dbReference type="PANTHER" id="PTHR18968:SF120">
    <property type="entry name" value="ACETOLACTATE SYNTHASE LARGE SUBUNIT"/>
    <property type="match status" value="1"/>
</dbReference>
<dbReference type="SUPFAM" id="SSF52518">
    <property type="entry name" value="Thiamin diphosphate-binding fold (THDP-binding)"/>
    <property type="match status" value="2"/>
</dbReference>
<dbReference type="InterPro" id="IPR012000">
    <property type="entry name" value="Thiamin_PyroP_enz_cen_dom"/>
</dbReference>
<accession>A0ABU0FNC5</accession>
<dbReference type="CDD" id="cd07035">
    <property type="entry name" value="TPP_PYR_POX_like"/>
    <property type="match status" value="1"/>
</dbReference>
<feature type="domain" description="Thiamine pyrophosphate enzyme TPP-binding" evidence="5">
    <location>
        <begin position="403"/>
        <end position="548"/>
    </location>
</feature>
<dbReference type="CDD" id="cd00568">
    <property type="entry name" value="TPP_enzymes"/>
    <property type="match status" value="1"/>
</dbReference>
<evidence type="ECO:0000313" key="8">
    <source>
        <dbReference type="Proteomes" id="UP001237448"/>
    </source>
</evidence>
<gene>
    <name evidence="7" type="ORF">J3R73_005907</name>
</gene>
<dbReference type="RefSeq" id="WP_307435892.1">
    <property type="nucleotide sequence ID" value="NZ_JAUSVK010000001.1"/>
</dbReference>
<dbReference type="NCBIfam" id="NF006052">
    <property type="entry name" value="PRK08199.1"/>
    <property type="match status" value="1"/>
</dbReference>
<dbReference type="InterPro" id="IPR029061">
    <property type="entry name" value="THDP-binding"/>
</dbReference>
<dbReference type="PROSITE" id="PS00187">
    <property type="entry name" value="TPP_ENZYMES"/>
    <property type="match status" value="1"/>
</dbReference>
<dbReference type="EMBL" id="JAUSVK010000001">
    <property type="protein sequence ID" value="MDQ0396115.1"/>
    <property type="molecule type" value="Genomic_DNA"/>
</dbReference>
<dbReference type="SUPFAM" id="SSF52467">
    <property type="entry name" value="DHS-like NAD/FAD-binding domain"/>
    <property type="match status" value="1"/>
</dbReference>
<dbReference type="GO" id="GO:0003984">
    <property type="term" value="F:acetolactate synthase activity"/>
    <property type="evidence" value="ECO:0007669"/>
    <property type="project" value="UniProtKB-EC"/>
</dbReference>
<dbReference type="InterPro" id="IPR000399">
    <property type="entry name" value="TPP-bd_CS"/>
</dbReference>
<dbReference type="Pfam" id="PF02776">
    <property type="entry name" value="TPP_enzyme_N"/>
    <property type="match status" value="1"/>
</dbReference>
<evidence type="ECO:0000313" key="7">
    <source>
        <dbReference type="EMBL" id="MDQ0396115.1"/>
    </source>
</evidence>
<dbReference type="InterPro" id="IPR029035">
    <property type="entry name" value="DHS-like_NAD/FAD-binding_dom"/>
</dbReference>
<dbReference type="Gene3D" id="3.40.50.970">
    <property type="match status" value="2"/>
</dbReference>
<reference evidence="7 8" key="1">
    <citation type="submission" date="2023-07" db="EMBL/GenBank/DDBJ databases">
        <title>Genomic Encyclopedia of Type Strains, Phase IV (KMG-IV): sequencing the most valuable type-strain genomes for metagenomic binning, comparative biology and taxonomic classification.</title>
        <authorList>
            <person name="Goeker M."/>
        </authorList>
    </citation>
    <scope>NUCLEOTIDE SEQUENCE [LARGE SCALE GENOMIC DNA]</scope>
    <source>
        <strain evidence="7 8">DSM 5896</strain>
    </source>
</reference>
<proteinExistence type="inferred from homology"/>
<sequence length="566" mass="60181">MTDAAADPLPDAARRSNARTGGQLIVDGLAANGVERVFCVPGESYLDVLDALHATPQIDVVVCRHEGAAANMAEADGKSTGRPGICFVTRGPGATHASIGVHIAFQDSTPMILFVGQVERSVRGREAFQEIDYRAMFGPVAKWAVEIDDPARIPEILARAFRTSMSGRPGPVVVALPEDMLAEAAAVDDILVRSAPSASLSAGDIERIAGLLDTARAPLLIVGGGGWTAPQRADLERFAVAHDLPVAVSFRRQDALDNLHPTYAGHLGLGVSPALAQLVRTSDLLIVLGSRLGDVTTSGYALLDGPMATQTLVHIHPDPDEIGRVFQALVGIAAPAGACLAQLAALPGRGERPWRRRMEQGHADYLAFSDPARVTPPVSGVDLARVVALVGEQAESGTVITNGAGNYTVWVHRFHRFRQAHSQLAPTNGSMGYGLPAAVAAKLRNPEKTVVCFAGDGCFLMYPQEMGTALANGAAIIVIIVNNGRYGTIRMHQERRFPGRPMATDIRNPDFQLLARAMGAHAERVEATDDFLPAFRRAQQAGRPAIIELVTDPDQLTPDRRITPAA</sequence>
<keyword evidence="8" id="KW-1185">Reference proteome</keyword>
<evidence type="ECO:0000259" key="5">
    <source>
        <dbReference type="Pfam" id="PF02775"/>
    </source>
</evidence>
<dbReference type="InterPro" id="IPR011766">
    <property type="entry name" value="TPP_enzyme_TPP-bd"/>
</dbReference>
<dbReference type="Pfam" id="PF00205">
    <property type="entry name" value="TPP_enzyme_M"/>
    <property type="match status" value="1"/>
</dbReference>
<dbReference type="PANTHER" id="PTHR18968">
    <property type="entry name" value="THIAMINE PYROPHOSPHATE ENZYMES"/>
    <property type="match status" value="1"/>
</dbReference>
<dbReference type="Pfam" id="PF02775">
    <property type="entry name" value="TPP_enzyme_C"/>
    <property type="match status" value="1"/>
</dbReference>
<evidence type="ECO:0000259" key="6">
    <source>
        <dbReference type="Pfam" id="PF02776"/>
    </source>
</evidence>
<evidence type="ECO:0000259" key="4">
    <source>
        <dbReference type="Pfam" id="PF00205"/>
    </source>
</evidence>
<evidence type="ECO:0000256" key="3">
    <source>
        <dbReference type="RuleBase" id="RU362132"/>
    </source>
</evidence>
<name>A0ABU0FNC5_9HYPH</name>
<keyword evidence="2 3" id="KW-0786">Thiamine pyrophosphate</keyword>
<dbReference type="InterPro" id="IPR012001">
    <property type="entry name" value="Thiamin_PyroP_enz_TPP-bd_dom"/>
</dbReference>
<feature type="domain" description="Thiamine pyrophosphate enzyme N-terminal TPP-binding" evidence="6">
    <location>
        <begin position="19"/>
        <end position="135"/>
    </location>
</feature>
<protein>
    <submittedName>
        <fullName evidence="7">Acetolactate synthase-1/2/3 large subunit</fullName>
        <ecNumber evidence="7">2.2.1.6</ecNumber>
    </submittedName>
</protein>
<dbReference type="EC" id="2.2.1.6" evidence="7"/>
<comment type="caution">
    <text evidence="7">The sequence shown here is derived from an EMBL/GenBank/DDBJ whole genome shotgun (WGS) entry which is preliminary data.</text>
</comment>
<dbReference type="InterPro" id="IPR045229">
    <property type="entry name" value="TPP_enz"/>
</dbReference>